<protein>
    <recommendedName>
        <fullName evidence="1">ParE-like toxin domain-containing protein</fullName>
    </recommendedName>
</protein>
<reference evidence="2 3" key="1">
    <citation type="submission" date="2015-05" db="EMBL/GenBank/DDBJ databases">
        <authorList>
            <person name="Goodhead I."/>
        </authorList>
    </citation>
    <scope>NUCLEOTIDE SEQUENCE [LARGE SCALE GENOMIC DNA]</scope>
    <source>
        <strain evidence="3">morsitans</strain>
    </source>
</reference>
<dbReference type="EMBL" id="LN854557">
    <property type="protein sequence ID" value="CRL44457.1"/>
    <property type="molecule type" value="Genomic_DNA"/>
</dbReference>
<name>A0A193QH09_SODGM</name>
<dbReference type="AlphaFoldDB" id="A0A193QH09"/>
<sequence>MKPRIPVDIRRRAKMLIRLWRSGALHAKRTYRRKYLSIPVNRRWRALSKDNGRHWDVMSHATYNNEI</sequence>
<accession>A0A193QH09</accession>
<proteinExistence type="predicted"/>
<evidence type="ECO:0000313" key="3">
    <source>
        <dbReference type="Proteomes" id="UP000245838"/>
    </source>
</evidence>
<dbReference type="Proteomes" id="UP000245838">
    <property type="component" value="Chromosome sggmmb4_Chromosome"/>
</dbReference>
<dbReference type="InterPro" id="IPR056925">
    <property type="entry name" value="ParE-like"/>
</dbReference>
<evidence type="ECO:0000313" key="2">
    <source>
        <dbReference type="EMBL" id="CRL44457.1"/>
    </source>
</evidence>
<organism evidence="2 3">
    <name type="scientific">Sodalis glossinidius (strain morsitans)</name>
    <dbReference type="NCBI Taxonomy" id="343509"/>
    <lineage>
        <taxon>Bacteria</taxon>
        <taxon>Pseudomonadati</taxon>
        <taxon>Pseudomonadota</taxon>
        <taxon>Gammaproteobacteria</taxon>
        <taxon>Enterobacterales</taxon>
        <taxon>Bruguierivoracaceae</taxon>
        <taxon>Sodalis</taxon>
    </lineage>
</organism>
<evidence type="ECO:0000259" key="1">
    <source>
        <dbReference type="Pfam" id="PF24732"/>
    </source>
</evidence>
<dbReference type="Pfam" id="PF24732">
    <property type="entry name" value="ParE_like"/>
    <property type="match status" value="1"/>
</dbReference>
<gene>
    <name evidence="2" type="ORF">SGGMMB4_01585</name>
</gene>
<feature type="domain" description="ParE-like toxin" evidence="1">
    <location>
        <begin position="8"/>
        <end position="65"/>
    </location>
</feature>
<dbReference type="RefSeq" id="WP_166506314.1">
    <property type="nucleotide sequence ID" value="NZ_LN854557.1"/>
</dbReference>